<feature type="transmembrane region" description="Helical" evidence="2">
    <location>
        <begin position="239"/>
        <end position="257"/>
    </location>
</feature>
<dbReference type="Proteomes" id="UP000529637">
    <property type="component" value="Unassembled WGS sequence"/>
</dbReference>
<protein>
    <recommendedName>
        <fullName evidence="5">4-amino-4-deoxy-L-arabinose transferase-like glycosyltransferase</fullName>
    </recommendedName>
</protein>
<feature type="transmembrane region" description="Helical" evidence="2">
    <location>
        <begin position="141"/>
        <end position="164"/>
    </location>
</feature>
<feature type="transmembrane region" description="Helical" evidence="2">
    <location>
        <begin position="399"/>
        <end position="420"/>
    </location>
</feature>
<evidence type="ECO:0000313" key="3">
    <source>
        <dbReference type="EMBL" id="NUZ07741.1"/>
    </source>
</evidence>
<dbReference type="RefSeq" id="WP_176070587.1">
    <property type="nucleotide sequence ID" value="NZ_JABWMJ010000009.1"/>
</dbReference>
<feature type="transmembrane region" description="Helical" evidence="2">
    <location>
        <begin position="20"/>
        <end position="36"/>
    </location>
</feature>
<name>A0A7Y6NR12_9BURK</name>
<evidence type="ECO:0000256" key="2">
    <source>
        <dbReference type="SAM" id="Phobius"/>
    </source>
</evidence>
<organism evidence="3 4">
    <name type="scientific">Piscinibacter koreensis</name>
    <dbReference type="NCBI Taxonomy" id="2742824"/>
    <lineage>
        <taxon>Bacteria</taxon>
        <taxon>Pseudomonadati</taxon>
        <taxon>Pseudomonadota</taxon>
        <taxon>Betaproteobacteria</taxon>
        <taxon>Burkholderiales</taxon>
        <taxon>Sphaerotilaceae</taxon>
        <taxon>Piscinibacter</taxon>
    </lineage>
</organism>
<evidence type="ECO:0000256" key="1">
    <source>
        <dbReference type="SAM" id="MobiDB-lite"/>
    </source>
</evidence>
<evidence type="ECO:0008006" key="5">
    <source>
        <dbReference type="Google" id="ProtNLM"/>
    </source>
</evidence>
<keyword evidence="4" id="KW-1185">Reference proteome</keyword>
<comment type="caution">
    <text evidence="3">The sequence shown here is derived from an EMBL/GenBank/DDBJ whole genome shotgun (WGS) entry which is preliminary data.</text>
</comment>
<dbReference type="AlphaFoldDB" id="A0A7Y6NR12"/>
<accession>A0A7Y6NR12</accession>
<keyword evidence="2" id="KW-0812">Transmembrane</keyword>
<keyword evidence="2" id="KW-0472">Membrane</keyword>
<feature type="compositionally biased region" description="Basic and acidic residues" evidence="1">
    <location>
        <begin position="534"/>
        <end position="544"/>
    </location>
</feature>
<feature type="transmembrane region" description="Helical" evidence="2">
    <location>
        <begin position="100"/>
        <end position="121"/>
    </location>
</feature>
<dbReference type="EMBL" id="JABWMJ010000009">
    <property type="protein sequence ID" value="NUZ07741.1"/>
    <property type="molecule type" value="Genomic_DNA"/>
</dbReference>
<feature type="transmembrane region" description="Helical" evidence="2">
    <location>
        <begin position="302"/>
        <end position="321"/>
    </location>
</feature>
<feature type="transmembrane region" description="Helical" evidence="2">
    <location>
        <begin position="327"/>
        <end position="344"/>
    </location>
</feature>
<feature type="transmembrane region" description="Helical" evidence="2">
    <location>
        <begin position="432"/>
        <end position="455"/>
    </location>
</feature>
<proteinExistence type="predicted"/>
<feature type="transmembrane region" description="Helical" evidence="2">
    <location>
        <begin position="277"/>
        <end position="295"/>
    </location>
</feature>
<feature type="transmembrane region" description="Helical" evidence="2">
    <location>
        <begin position="201"/>
        <end position="227"/>
    </location>
</feature>
<reference evidence="3 4" key="1">
    <citation type="submission" date="2020-06" db="EMBL/GenBank/DDBJ databases">
        <title>Schlegella sp. ID0723 isolated from air conditioner.</title>
        <authorList>
            <person name="Kim D.Y."/>
            <person name="Kim D.-U."/>
        </authorList>
    </citation>
    <scope>NUCLEOTIDE SEQUENCE [LARGE SCALE GENOMIC DNA]</scope>
    <source>
        <strain evidence="3 4">ID0723</strain>
    </source>
</reference>
<feature type="transmembrane region" description="Helical" evidence="2">
    <location>
        <begin position="356"/>
        <end position="379"/>
    </location>
</feature>
<sequence length="562" mass="60159">MNSPNPALVSERDARAMPRIALWLFTAAYVLPGLFGRDPWKAADITAFGYMAGIANGRTSWLAPTIGGLPSDGTLLPYWIGAVFIKLFGGWVDPAFAARLPFAILLTLALVLTWYVTYHLARSEAAQPLPFAFGGEAAPVDYARAIADGALLALIASLGLLQLGHETTPELAQLVAVGVFLYALAAAPARPARSRAAALLALPMLAASGAPSVGVALGVVGVLLALASHAGSLKRLAPWLAASTLLAAGVATLLGAWDWRLDALDDLADLASAWRGFFWFTWPAWPLVLWTLWRWRSRWASLHIAVPSVVAAFFVAVWLFMGGADRVLMLALPAFAVLAAFALPTLQRSASAAIDWFSVFFFSIAAATAWVIYASIQVGVPAKPARNIARLSPGFSTDFSAPALLFALAATLAWVGLVAWRAGRQRHPLWKSMVLPAGGVALCWTLVMTLLLAPLDNARSYRSQVQRIARWVPPESCVAAPGMSRAQVAALEYLGRYRVDASTPAAAASRCRFLLIEESLRDAPAPQPGWQLLGRERRNRRDTDSTTIYRRADTAAGAVASS</sequence>
<feature type="transmembrane region" description="Helical" evidence="2">
    <location>
        <begin position="171"/>
        <end position="189"/>
    </location>
</feature>
<feature type="region of interest" description="Disordered" evidence="1">
    <location>
        <begin position="527"/>
        <end position="546"/>
    </location>
</feature>
<gene>
    <name evidence="3" type="ORF">HQN59_18420</name>
</gene>
<keyword evidence="2" id="KW-1133">Transmembrane helix</keyword>
<evidence type="ECO:0000313" key="4">
    <source>
        <dbReference type="Proteomes" id="UP000529637"/>
    </source>
</evidence>